<dbReference type="EMBL" id="JBICBT010001129">
    <property type="protein sequence ID" value="KAL3081723.1"/>
    <property type="molecule type" value="Genomic_DNA"/>
</dbReference>
<dbReference type="AlphaFoldDB" id="A0ABD2J5J1"/>
<sequence>MPFSGPTNFCGGQKDQLMLEHSEIMTQLTVGQSTECQNALRFKKKHHKLSKKMQPYLENLFFKIELQMDFIACSESATDEAAKKAHKKEMMSLRIEKDKLFPEEAQVIVFDKNEGNRSNLLVTEISLLSMHNQIMEGLIKNEQHFLDKVKSE</sequence>
<organism evidence="1 2">
    <name type="scientific">Heterodera trifolii</name>
    <dbReference type="NCBI Taxonomy" id="157864"/>
    <lineage>
        <taxon>Eukaryota</taxon>
        <taxon>Metazoa</taxon>
        <taxon>Ecdysozoa</taxon>
        <taxon>Nematoda</taxon>
        <taxon>Chromadorea</taxon>
        <taxon>Rhabditida</taxon>
        <taxon>Tylenchina</taxon>
        <taxon>Tylenchomorpha</taxon>
        <taxon>Tylenchoidea</taxon>
        <taxon>Heteroderidae</taxon>
        <taxon>Heteroderinae</taxon>
        <taxon>Heterodera</taxon>
    </lineage>
</organism>
<proteinExistence type="predicted"/>
<comment type="caution">
    <text evidence="1">The sequence shown here is derived from an EMBL/GenBank/DDBJ whole genome shotgun (WGS) entry which is preliminary data.</text>
</comment>
<protein>
    <submittedName>
        <fullName evidence="1">Uncharacterized protein</fullName>
    </submittedName>
</protein>
<gene>
    <name evidence="1" type="ORF">niasHT_036823</name>
</gene>
<evidence type="ECO:0000313" key="2">
    <source>
        <dbReference type="Proteomes" id="UP001620626"/>
    </source>
</evidence>
<accession>A0ABD2J5J1</accession>
<dbReference type="Proteomes" id="UP001620626">
    <property type="component" value="Unassembled WGS sequence"/>
</dbReference>
<keyword evidence="2" id="KW-1185">Reference proteome</keyword>
<reference evidence="1 2" key="1">
    <citation type="submission" date="2024-10" db="EMBL/GenBank/DDBJ databases">
        <authorList>
            <person name="Kim D."/>
        </authorList>
    </citation>
    <scope>NUCLEOTIDE SEQUENCE [LARGE SCALE GENOMIC DNA]</scope>
    <source>
        <strain evidence="1">BH-2024</strain>
    </source>
</reference>
<name>A0ABD2J5J1_9BILA</name>
<evidence type="ECO:0000313" key="1">
    <source>
        <dbReference type="EMBL" id="KAL3081723.1"/>
    </source>
</evidence>